<evidence type="ECO:0000313" key="3">
    <source>
        <dbReference type="Proteomes" id="UP000051612"/>
    </source>
</evidence>
<proteinExistence type="predicted"/>
<dbReference type="SUPFAM" id="SSF52949">
    <property type="entry name" value="Macro domain-like"/>
    <property type="match status" value="1"/>
</dbReference>
<protein>
    <recommendedName>
        <fullName evidence="1">Macro domain-containing protein</fullName>
    </recommendedName>
</protein>
<dbReference type="SMART" id="SM00506">
    <property type="entry name" value="A1pp"/>
    <property type="match status" value="1"/>
</dbReference>
<dbReference type="PATRIC" id="fig|1423772.3.peg.2056"/>
<dbReference type="PROSITE" id="PS51154">
    <property type="entry name" value="MACRO"/>
    <property type="match status" value="1"/>
</dbReference>
<dbReference type="PANTHER" id="PTHR11106:SF27">
    <property type="entry name" value="MACRO DOMAIN-CONTAINING PROTEIN"/>
    <property type="match status" value="1"/>
</dbReference>
<dbReference type="AlphaFoldDB" id="A0A0R2BAL2"/>
<feature type="domain" description="Macro" evidence="1">
    <location>
        <begin position="64"/>
        <end position="249"/>
    </location>
</feature>
<reference evidence="2 3" key="1">
    <citation type="journal article" date="2015" name="Genome Announc.">
        <title>Expanding the biotechnology potential of lactobacilli through comparative genomics of 213 strains and associated genera.</title>
        <authorList>
            <person name="Sun Z."/>
            <person name="Harris H.M."/>
            <person name="McCann A."/>
            <person name="Guo C."/>
            <person name="Argimon S."/>
            <person name="Zhang W."/>
            <person name="Yang X."/>
            <person name="Jeffery I.B."/>
            <person name="Cooney J.C."/>
            <person name="Kagawa T.F."/>
            <person name="Liu W."/>
            <person name="Song Y."/>
            <person name="Salvetti E."/>
            <person name="Wrobel A."/>
            <person name="Rasinkangas P."/>
            <person name="Parkhill J."/>
            <person name="Rea M.C."/>
            <person name="O'Sullivan O."/>
            <person name="Ritari J."/>
            <person name="Douillard F.P."/>
            <person name="Paul Ross R."/>
            <person name="Yang R."/>
            <person name="Briner A.E."/>
            <person name="Felis G.E."/>
            <person name="de Vos W.M."/>
            <person name="Barrangou R."/>
            <person name="Klaenhammer T.R."/>
            <person name="Caufield P.W."/>
            <person name="Cui Y."/>
            <person name="Zhang H."/>
            <person name="O'Toole P.W."/>
        </authorList>
    </citation>
    <scope>NUCLEOTIDE SEQUENCE [LARGE SCALE GENOMIC DNA]</scope>
    <source>
        <strain evidence="2 3">DSM 20452</strain>
    </source>
</reference>
<accession>A0A0R2BAL2</accession>
<name>A0A0R2BAL2_9LACO</name>
<dbReference type="Proteomes" id="UP000051612">
    <property type="component" value="Unassembled WGS sequence"/>
</dbReference>
<organism evidence="2 3">
    <name type="scientific">Ligilactobacillus murinus DSM 20452 = NBRC 14221</name>
    <dbReference type="NCBI Taxonomy" id="1423772"/>
    <lineage>
        <taxon>Bacteria</taxon>
        <taxon>Bacillati</taxon>
        <taxon>Bacillota</taxon>
        <taxon>Bacilli</taxon>
        <taxon>Lactobacillales</taxon>
        <taxon>Lactobacillaceae</taxon>
        <taxon>Ligilactobacillus</taxon>
    </lineage>
</organism>
<dbReference type="InterPro" id="IPR043472">
    <property type="entry name" value="Macro_dom-like"/>
</dbReference>
<evidence type="ECO:0000259" key="1">
    <source>
        <dbReference type="PROSITE" id="PS51154"/>
    </source>
</evidence>
<dbReference type="RefSeq" id="WP_056958709.1">
    <property type="nucleotide sequence ID" value="NZ_AYYN01000045.1"/>
</dbReference>
<comment type="caution">
    <text evidence="2">The sequence shown here is derived from an EMBL/GenBank/DDBJ whole genome shotgun (WGS) entry which is preliminary data.</text>
</comment>
<gene>
    <name evidence="2" type="ORF">FC48_GL001922</name>
</gene>
<dbReference type="Gene3D" id="3.40.220.10">
    <property type="entry name" value="Leucine Aminopeptidase, subunit E, domain 1"/>
    <property type="match status" value="1"/>
</dbReference>
<evidence type="ECO:0000313" key="2">
    <source>
        <dbReference type="EMBL" id="KRM76183.1"/>
    </source>
</evidence>
<dbReference type="Pfam" id="PF01661">
    <property type="entry name" value="Macro"/>
    <property type="match status" value="1"/>
</dbReference>
<dbReference type="PANTHER" id="PTHR11106">
    <property type="entry name" value="GANGLIOSIDE INDUCED DIFFERENTIATION ASSOCIATED PROTEIN 2-RELATED"/>
    <property type="match status" value="1"/>
</dbReference>
<dbReference type="EMBL" id="AYYN01000045">
    <property type="protein sequence ID" value="KRM76183.1"/>
    <property type="molecule type" value="Genomic_DNA"/>
</dbReference>
<sequence>MQITELLPELITKLAPTGPFPTDVSAQFAYWRQLVTKRQPGDLPKHYLQQEDQLLDLIWQKRNHVELSELTEYRPGIYLAKGDLTRLKVDAIVNSASDQMLGCFEPEHICLDNEIHVLAGSRLREECALLMQHSRLKPGQARITAGHHLPAKHVIHALAPKVTGEPTLELQQQLATCYEATLTLALENDLHSIAFCSLGTGHKNFPSPLAAQIALDITESFHAKHPEIKIIFCPYKDIDHNLYHYLLNN</sequence>
<dbReference type="InterPro" id="IPR002589">
    <property type="entry name" value="Macro_dom"/>
</dbReference>